<dbReference type="RefSeq" id="WP_192819239.1">
    <property type="nucleotide sequence ID" value="NZ_CP062310.1"/>
</dbReference>
<protein>
    <submittedName>
        <fullName evidence="1">Nucleotidyltransferase family protein</fullName>
    </submittedName>
</protein>
<organism evidence="1 2">
    <name type="scientific">Infirmifilum lucidum</name>
    <dbReference type="NCBI Taxonomy" id="2776706"/>
    <lineage>
        <taxon>Archaea</taxon>
        <taxon>Thermoproteota</taxon>
        <taxon>Thermoprotei</taxon>
        <taxon>Thermofilales</taxon>
        <taxon>Thermofilaceae</taxon>
        <taxon>Infirmifilum</taxon>
    </lineage>
</organism>
<accession>A0A7L9FHR9</accession>
<evidence type="ECO:0000313" key="1">
    <source>
        <dbReference type="EMBL" id="QOJ79267.1"/>
    </source>
</evidence>
<dbReference type="InParanoid" id="A0A7L9FHR9"/>
<dbReference type="KEGG" id="thel:IG193_02045"/>
<dbReference type="EMBL" id="CP062310">
    <property type="protein sequence ID" value="QOJ79267.1"/>
    <property type="molecule type" value="Genomic_DNA"/>
</dbReference>
<sequence>MDSVEGVLIAMLDGKNVQLNNLEVLIEYANKNKVLLQILRVLNIQNSLRELQENSLKERVRTVQLITKVLKGYDYAFFKLVKPVVYVPADIDLLIKASQAVYAAKQLISLGYKVVVKDPYCITLVRGESIVDLYVHPSLGGAILLDGQKLLEHTSLMEYEGIEIRSLSAYAEALIAAAHAIYKEKLYTLNDYYTVKKWATSETIRLAEELKYKPALEYATELNRQIECVV</sequence>
<evidence type="ECO:0000313" key="2">
    <source>
        <dbReference type="Proteomes" id="UP000594121"/>
    </source>
</evidence>
<keyword evidence="2" id="KW-1185">Reference proteome</keyword>
<dbReference type="GeneID" id="59148639"/>
<keyword evidence="1" id="KW-0808">Transferase</keyword>
<gene>
    <name evidence="1" type="ORF">IG193_02045</name>
</gene>
<name>A0A7L9FHR9_9CREN</name>
<dbReference type="AlphaFoldDB" id="A0A7L9FHR9"/>
<reference evidence="1 2" key="1">
    <citation type="submission" date="2020-10" db="EMBL/GenBank/DDBJ databases">
        <title>Thermofilum lucidum 3507LT sp. nov. a novel member of Thermofilaceae family isolated from Chile hot spring, and proposal of description order Thermofilales.</title>
        <authorList>
            <person name="Zayulina K.S."/>
            <person name="Elcheninov A.G."/>
            <person name="Toshchakov S.V."/>
            <person name="Kublanov I.V."/>
        </authorList>
    </citation>
    <scope>NUCLEOTIDE SEQUENCE [LARGE SCALE GENOMIC DNA]</scope>
    <source>
        <strain evidence="1 2">3507LT</strain>
    </source>
</reference>
<dbReference type="GO" id="GO:0016740">
    <property type="term" value="F:transferase activity"/>
    <property type="evidence" value="ECO:0007669"/>
    <property type="project" value="UniProtKB-KW"/>
</dbReference>
<proteinExistence type="predicted"/>
<dbReference type="Proteomes" id="UP000594121">
    <property type="component" value="Chromosome"/>
</dbReference>